<dbReference type="InterPro" id="IPR001492">
    <property type="entry name" value="Flagellin"/>
</dbReference>
<keyword evidence="3 4" id="KW-0975">Bacterial flagellum</keyword>
<name>A0A9J9Q8I4_ACIET</name>
<dbReference type="PANTHER" id="PTHR42792:SF2">
    <property type="entry name" value="FLAGELLIN"/>
    <property type="match status" value="1"/>
</dbReference>
<keyword evidence="2 4" id="KW-0964">Secreted</keyword>
<dbReference type="PANTHER" id="PTHR42792">
    <property type="entry name" value="FLAGELLIN"/>
    <property type="match status" value="1"/>
</dbReference>
<dbReference type="Gene3D" id="2.30.220.10">
    <property type="entry name" value="f41 fragment of flagellin, C-terminal domain"/>
    <property type="match status" value="1"/>
</dbReference>
<dbReference type="RefSeq" id="WP_015914354.1">
    <property type="nucleotide sequence ID" value="NC_011992.1"/>
</dbReference>
<evidence type="ECO:0000256" key="4">
    <source>
        <dbReference type="RuleBase" id="RU362073"/>
    </source>
</evidence>
<dbReference type="GO" id="GO:0005198">
    <property type="term" value="F:structural molecule activity"/>
    <property type="evidence" value="ECO:0007669"/>
    <property type="project" value="UniProtKB-UniRule"/>
</dbReference>
<dbReference type="Gene3D" id="6.10.10.10">
    <property type="entry name" value="Flagellar export chaperone, C-terminal domain"/>
    <property type="match status" value="1"/>
</dbReference>
<organism evidence="7 8">
    <name type="scientific">Acidovorax ebreus (strain TPSY)</name>
    <name type="common">Diaphorobacter sp. (strain TPSY)</name>
    <dbReference type="NCBI Taxonomy" id="535289"/>
    <lineage>
        <taxon>Bacteria</taxon>
        <taxon>Pseudomonadati</taxon>
        <taxon>Pseudomonadota</taxon>
        <taxon>Betaproteobacteria</taxon>
        <taxon>Burkholderiales</taxon>
        <taxon>Comamonadaceae</taxon>
        <taxon>Diaphorobacter</taxon>
    </lineage>
</organism>
<dbReference type="AlphaFoldDB" id="A0A9J9Q8I4"/>
<evidence type="ECO:0000256" key="1">
    <source>
        <dbReference type="ARBA" id="ARBA00005709"/>
    </source>
</evidence>
<dbReference type="Gene3D" id="2.170.280.10">
    <property type="entry name" value="f41 fragment of flagellin, middle domain"/>
    <property type="match status" value="1"/>
</dbReference>
<dbReference type="Proteomes" id="UP000000450">
    <property type="component" value="Chromosome"/>
</dbReference>
<accession>A0A9J9Q8I4</accession>
<comment type="subcellular location">
    <subcellularLocation>
        <location evidence="4">Secreted</location>
    </subcellularLocation>
    <subcellularLocation>
        <location evidence="4">Bacterial flagellum</location>
    </subcellularLocation>
</comment>
<feature type="domain" description="Flagellin C-terminal" evidence="6">
    <location>
        <begin position="404"/>
        <end position="489"/>
    </location>
</feature>
<evidence type="ECO:0000259" key="5">
    <source>
        <dbReference type="Pfam" id="PF00669"/>
    </source>
</evidence>
<dbReference type="Pfam" id="PF00700">
    <property type="entry name" value="Flagellin_C"/>
    <property type="match status" value="1"/>
</dbReference>
<dbReference type="InterPro" id="IPR010810">
    <property type="entry name" value="Flagellin_hook_IN_motif"/>
</dbReference>
<evidence type="ECO:0000313" key="8">
    <source>
        <dbReference type="Proteomes" id="UP000000450"/>
    </source>
</evidence>
<reference evidence="7 8" key="1">
    <citation type="journal article" date="2010" name="J. Bacteriol.">
        <title>Completed genome sequence of the anaerobic iron-oxidizing bacterium Acidovorax ebreus strain TPSY.</title>
        <authorList>
            <person name="Byrne-Bailey K.G."/>
            <person name="Weber K.A."/>
            <person name="Chair A.H."/>
            <person name="Bose S."/>
            <person name="Knox T."/>
            <person name="Spanbauer T.L."/>
            <person name="Chertkov O."/>
            <person name="Coates J.D."/>
        </authorList>
    </citation>
    <scope>NUCLEOTIDE SEQUENCE [LARGE SCALE GENOMIC DNA]</scope>
    <source>
        <strain evidence="7 8">TPSY</strain>
    </source>
</reference>
<gene>
    <name evidence="7" type="ordered locus">Dtpsy_3086</name>
</gene>
<dbReference type="GO" id="GO:0005576">
    <property type="term" value="C:extracellular region"/>
    <property type="evidence" value="ECO:0007669"/>
    <property type="project" value="UniProtKB-SubCell"/>
</dbReference>
<evidence type="ECO:0000256" key="2">
    <source>
        <dbReference type="ARBA" id="ARBA00022525"/>
    </source>
</evidence>
<dbReference type="Pfam" id="PF07196">
    <property type="entry name" value="Flagellin_IN"/>
    <property type="match status" value="1"/>
</dbReference>
<keyword evidence="8" id="KW-1185">Reference proteome</keyword>
<keyword evidence="7" id="KW-0966">Cell projection</keyword>
<dbReference type="InterPro" id="IPR046358">
    <property type="entry name" value="Flagellin_C"/>
</dbReference>
<dbReference type="PRINTS" id="PR00207">
    <property type="entry name" value="FLAGELLIN"/>
</dbReference>
<dbReference type="InterPro" id="IPR042187">
    <property type="entry name" value="Flagellin_C_sub2"/>
</dbReference>
<dbReference type="Gene3D" id="1.20.1330.10">
    <property type="entry name" value="f41 fragment of flagellin, N-terminal domain"/>
    <property type="match status" value="1"/>
</dbReference>
<protein>
    <recommendedName>
        <fullName evidence="4">Flagellin</fullName>
    </recommendedName>
</protein>
<proteinExistence type="inferred from homology"/>
<evidence type="ECO:0000313" key="7">
    <source>
        <dbReference type="EMBL" id="ACM34519.1"/>
    </source>
</evidence>
<sequence>MASTINTNVASLTAQRNLGMSQASLNTSIQRLSSGLRINSAKDDAAGLAISERFTSQIRGLNQAVRNANDGISLAQTAEGALKASGDILQRVRELAVQSANASNSASDRQALQAEVGQLVSELDRISQTTEFNGTKLLDGTFGTQQFQVGANANQTIIAATGNMRTNVYGNNQNTAVNGAGAAGVAAAWGANGATAGAVAINGALGSSTVTTVVNATAKATADQINAVKSSTGVSATARTDMEVTLGAAGSYSLTLQSDNSTAVSVSFNTSGGAGLSAAVAAFNDQTSKTGVTASLNTAGTAIVLSNATGNDIHIANLDAAITNAGTASVQKLNQAGAASGGAVVVAALGAAGNQALVSGNITLDSEKSFSITSASTALTTGGSTLNKVADLDVTTFKKASDALKTVDSALSFINGERAKLGALQSRFETSISNLQVTSENLSSSRSRILDADFAAETANLSRAQILQQAGTAMVAQANQLPQGVLSLLR</sequence>
<keyword evidence="7" id="KW-0969">Cilium</keyword>
<feature type="domain" description="Flagellin N-terminal" evidence="5">
    <location>
        <begin position="5"/>
        <end position="141"/>
    </location>
</feature>
<comment type="similarity">
    <text evidence="1 4">Belongs to the bacterial flagellin family.</text>
</comment>
<dbReference type="SUPFAM" id="SSF64518">
    <property type="entry name" value="Phase 1 flagellin"/>
    <property type="match status" value="1"/>
</dbReference>
<dbReference type="EMBL" id="CP001392">
    <property type="protein sequence ID" value="ACM34519.1"/>
    <property type="molecule type" value="Genomic_DNA"/>
</dbReference>
<evidence type="ECO:0000256" key="3">
    <source>
        <dbReference type="ARBA" id="ARBA00023143"/>
    </source>
</evidence>
<dbReference type="Pfam" id="PF00669">
    <property type="entry name" value="Flagellin_N"/>
    <property type="match status" value="1"/>
</dbReference>
<dbReference type="InterPro" id="IPR001029">
    <property type="entry name" value="Flagellin_N"/>
</dbReference>
<dbReference type="GO" id="GO:0009288">
    <property type="term" value="C:bacterial-type flagellum"/>
    <property type="evidence" value="ECO:0007669"/>
    <property type="project" value="UniProtKB-SubCell"/>
</dbReference>
<dbReference type="Gene3D" id="6.10.280.190">
    <property type="match status" value="1"/>
</dbReference>
<keyword evidence="7" id="KW-0282">Flagellum</keyword>
<dbReference type="KEGG" id="dia:Dtpsy_3086"/>
<evidence type="ECO:0000259" key="6">
    <source>
        <dbReference type="Pfam" id="PF00700"/>
    </source>
</evidence>
<comment type="function">
    <text evidence="4">Flagellin is the subunit protein which polymerizes to form the filaments of bacterial flagella.</text>
</comment>